<reference evidence="1" key="1">
    <citation type="submission" date="2020-12" db="EMBL/GenBank/DDBJ databases">
        <title>Vagococcus allomyrinae sp. nov. and Enterococcus lavae sp. nov., isolated from the larvae of Allomyrina dichotoma.</title>
        <authorList>
            <person name="Lee S.D."/>
        </authorList>
    </citation>
    <scope>NUCLEOTIDE SEQUENCE</scope>
    <source>
        <strain evidence="1">BWB3-3</strain>
    </source>
</reference>
<gene>
    <name evidence="1" type="ORF">I6N95_03140</name>
</gene>
<dbReference type="RefSeq" id="WP_209524899.1">
    <property type="nucleotide sequence ID" value="NZ_JAEEGA010000002.1"/>
</dbReference>
<comment type="caution">
    <text evidence="1">The sequence shown here is derived from an EMBL/GenBank/DDBJ whole genome shotgun (WGS) entry which is preliminary data.</text>
</comment>
<keyword evidence="2" id="KW-1185">Reference proteome</keyword>
<accession>A0A940P8F4</accession>
<evidence type="ECO:0000313" key="2">
    <source>
        <dbReference type="Proteomes" id="UP000674938"/>
    </source>
</evidence>
<proteinExistence type="predicted"/>
<protein>
    <submittedName>
        <fullName evidence="1">Uncharacterized protein</fullName>
    </submittedName>
</protein>
<dbReference type="EMBL" id="JAEEGA010000002">
    <property type="protein sequence ID" value="MBP1040000.1"/>
    <property type="molecule type" value="Genomic_DNA"/>
</dbReference>
<sequence>MKERKNMTQYNFEEKDERLKQTQKKYAALDKEFPDKLKDEAVEYPMTREIYQYGMCIIKTNSK</sequence>
<evidence type="ECO:0000313" key="1">
    <source>
        <dbReference type="EMBL" id="MBP1040000.1"/>
    </source>
</evidence>
<dbReference type="AlphaFoldDB" id="A0A940P8F4"/>
<name>A0A940P8F4_9ENTE</name>
<organism evidence="1 2">
    <name type="scientific">Vagococcus allomyrinae</name>
    <dbReference type="NCBI Taxonomy" id="2794353"/>
    <lineage>
        <taxon>Bacteria</taxon>
        <taxon>Bacillati</taxon>
        <taxon>Bacillota</taxon>
        <taxon>Bacilli</taxon>
        <taxon>Lactobacillales</taxon>
        <taxon>Enterococcaceae</taxon>
        <taxon>Vagococcus</taxon>
    </lineage>
</organism>
<dbReference type="Proteomes" id="UP000674938">
    <property type="component" value="Unassembled WGS sequence"/>
</dbReference>